<name>A0A8J2U4L6_9GAMM</name>
<keyword evidence="3" id="KW-1185">Reference proteome</keyword>
<gene>
    <name evidence="2" type="ORF">GCM10011369_16450</name>
</gene>
<evidence type="ECO:0000313" key="3">
    <source>
        <dbReference type="Proteomes" id="UP000619743"/>
    </source>
</evidence>
<protein>
    <submittedName>
        <fullName evidence="2">Uncharacterized protein</fullName>
    </submittedName>
</protein>
<dbReference type="EMBL" id="BMDX01000006">
    <property type="protein sequence ID" value="GGA75280.1"/>
    <property type="molecule type" value="Genomic_DNA"/>
</dbReference>
<organism evidence="2 3">
    <name type="scientific">Neiella marina</name>
    <dbReference type="NCBI Taxonomy" id="508461"/>
    <lineage>
        <taxon>Bacteria</taxon>
        <taxon>Pseudomonadati</taxon>
        <taxon>Pseudomonadota</taxon>
        <taxon>Gammaproteobacteria</taxon>
        <taxon>Alteromonadales</taxon>
        <taxon>Echinimonadaceae</taxon>
        <taxon>Neiella</taxon>
    </lineage>
</organism>
<evidence type="ECO:0000313" key="2">
    <source>
        <dbReference type="EMBL" id="GGA75280.1"/>
    </source>
</evidence>
<sequence>MIAASLVGCGGSGSSDPQLPDSVPTENVAPQHPGDIAIALSEKGIGDDSRYYYYLTGQVDGSKAGNNGANGALDANGDPLQIKNVRITLDGETIEHDGGDGMPNLIIDDGAFELASSHFRVMVQPRVYMDELVNETTKTLQITYDVSDGELATERVMTVVIQGADVPPQFHGNVEHTITKDAANAPQSFDLLEGVTDGDGDDLSAVDLIPADDNLFKDADVHSVDGGDLILDLSSVKDSIPFGVSTPLVYNYNVFDGLRKVPRQVVINVFGVEDIPGAPDVTEYVLNKTVQSTDALTRIDLLEGVSDAEGDAITAFDGDFAAEQAYKYGFSFEGNELVVDPHAFYTLAVGEQQTVSMTYRLKDSNDIETDGFRTVNVTVVGAESNLFVDTFDNYNFEMPLALPIHCPWGCGAAPYQTEGDAANGNGSMLFEGSTLLRLPNDNLPDMKVDTKYYLAYNLKTGGAAPMTALSTIAGNLPDIGYKFWFSPRPAYNNAGEWDEAILYLDTGEFGNYQLHAMINTYGAENISMFLFNGSGNDDIPPLAMDDYRMVEFGHIDSAIHDIVADDAGTFEDLTAAVSVDGGSATVSADAAANGTAGGLAVDTTGAAGPVVVSLPVSMGAVKPGARFAVSMSVTYTNFSDNYANDASTPVGVALATASGDTISTVAQTYGGYTMAPTVLLNEATQASSEGIDWENETVTLELSFTEANAQYNIDNVRVIEIP</sequence>
<comment type="caution">
    <text evidence="2">The sequence shown here is derived from an EMBL/GenBank/DDBJ whole genome shotgun (WGS) entry which is preliminary data.</text>
</comment>
<feature type="region of interest" description="Disordered" evidence="1">
    <location>
        <begin position="1"/>
        <end position="31"/>
    </location>
</feature>
<dbReference type="AlphaFoldDB" id="A0A8J2U4L6"/>
<reference evidence="3" key="1">
    <citation type="journal article" date="2019" name="Int. J. Syst. Evol. Microbiol.">
        <title>The Global Catalogue of Microorganisms (GCM) 10K type strain sequencing project: providing services to taxonomists for standard genome sequencing and annotation.</title>
        <authorList>
            <consortium name="The Broad Institute Genomics Platform"/>
            <consortium name="The Broad Institute Genome Sequencing Center for Infectious Disease"/>
            <person name="Wu L."/>
            <person name="Ma J."/>
        </authorList>
    </citation>
    <scope>NUCLEOTIDE SEQUENCE [LARGE SCALE GENOMIC DNA]</scope>
    <source>
        <strain evidence="3">CGMCC 1.10130</strain>
    </source>
</reference>
<evidence type="ECO:0000256" key="1">
    <source>
        <dbReference type="SAM" id="MobiDB-lite"/>
    </source>
</evidence>
<accession>A0A8J2U4L6</accession>
<dbReference type="Proteomes" id="UP000619743">
    <property type="component" value="Unassembled WGS sequence"/>
</dbReference>
<proteinExistence type="predicted"/>